<evidence type="ECO:0000256" key="1">
    <source>
        <dbReference type="SAM" id="SignalP"/>
    </source>
</evidence>
<organism evidence="3">
    <name type="scientific">Coccolithus braarudii</name>
    <dbReference type="NCBI Taxonomy" id="221442"/>
    <lineage>
        <taxon>Eukaryota</taxon>
        <taxon>Haptista</taxon>
        <taxon>Haptophyta</taxon>
        <taxon>Prymnesiophyceae</taxon>
        <taxon>Coccolithales</taxon>
        <taxon>Coccolithaceae</taxon>
        <taxon>Coccolithus</taxon>
    </lineage>
</organism>
<dbReference type="Gene3D" id="3.60.21.10">
    <property type="match status" value="1"/>
</dbReference>
<reference evidence="3" key="1">
    <citation type="submission" date="2021-01" db="EMBL/GenBank/DDBJ databases">
        <authorList>
            <person name="Corre E."/>
            <person name="Pelletier E."/>
            <person name="Niang G."/>
            <person name="Scheremetjew M."/>
            <person name="Finn R."/>
            <person name="Kale V."/>
            <person name="Holt S."/>
            <person name="Cochrane G."/>
            <person name="Meng A."/>
            <person name="Brown T."/>
            <person name="Cohen L."/>
        </authorList>
    </citation>
    <scope>NUCLEOTIDE SEQUENCE</scope>
    <source>
        <strain evidence="3">PLY182g</strain>
    </source>
</reference>
<feature type="domain" description="Calcineurin-like phosphoesterase" evidence="2">
    <location>
        <begin position="52"/>
        <end position="155"/>
    </location>
</feature>
<dbReference type="PANTHER" id="PTHR42254:SF1">
    <property type="entry name" value="CALCINEURIN-LIKE PHOSPHOESTERASE DOMAIN-CONTAINING PROTEIN"/>
    <property type="match status" value="1"/>
</dbReference>
<dbReference type="EMBL" id="HBEY01013465">
    <property type="protein sequence ID" value="CAD8603182.1"/>
    <property type="molecule type" value="Transcribed_RNA"/>
</dbReference>
<feature type="signal peptide" evidence="1">
    <location>
        <begin position="1"/>
        <end position="16"/>
    </location>
</feature>
<dbReference type="PANTHER" id="PTHR42254">
    <property type="entry name" value="METALLOPHOS DOMAIN-CONTAINING PROTEIN"/>
    <property type="match status" value="1"/>
</dbReference>
<dbReference type="InterPro" id="IPR004843">
    <property type="entry name" value="Calcineurin-like_PHP"/>
</dbReference>
<proteinExistence type="predicted"/>
<protein>
    <recommendedName>
        <fullName evidence="2">Calcineurin-like phosphoesterase domain-containing protein</fullName>
    </recommendedName>
</protein>
<feature type="chain" id="PRO_5031304154" description="Calcineurin-like phosphoesterase domain-containing protein" evidence="1">
    <location>
        <begin position="17"/>
        <end position="558"/>
    </location>
</feature>
<dbReference type="Pfam" id="PF00149">
    <property type="entry name" value="Metallophos"/>
    <property type="match status" value="1"/>
</dbReference>
<accession>A0A7S0Q155</accession>
<gene>
    <name evidence="3" type="ORF">CPEL01642_LOCUS6517</name>
</gene>
<sequence>MRAFVFCELCLRLTAAFQLFRGPWPNCRLTTMPARVGLVQEACPAAGSVEIGYVTDIEGNINYFDKWVEQSGVLRYSAPGVLELTHPLAYFVFGGDAIDRGPGNLRLLRRLVALKHSAPERVFFLAGNRDLNKLRMSSELDDADLSRPFTEIPRPHWDANVPSLAEYLEALAAERGTIASELDCRAERLRWMYKHTLGCPDTFEFWRTELALLSDRNTNEVGDEEVVAETLASVMPGGLVRQYLELASAAVLLGQTLFVHGAVDERNMQFVPDDSTRFCLPEEPQGGSYVSTVAEWVDGLNGFLTRGLADHARRPEWDAQRSSRGGEQLLALQNREAMWGRSIVSNCYCDGSTITSARAAEERQKLRSSPVTNASQFKLVCSDPRDAKVAKWLLGEGVRRVVVGHKPSGDCPSVLSHTYTGVEVLSVDTSYSDIDFGDSRGAAVAGLVLRGPFDANHAVVYGKLRDGRRHETRLSCLGGDAHGSGGDPFVGTELDGGWWVKARVQPDEVGHETQYLCVRGAGRSYTVAFHSAAKLESLSRPLLARTAPSRRSVMNSFS</sequence>
<dbReference type="GO" id="GO:0016787">
    <property type="term" value="F:hydrolase activity"/>
    <property type="evidence" value="ECO:0007669"/>
    <property type="project" value="InterPro"/>
</dbReference>
<evidence type="ECO:0000259" key="2">
    <source>
        <dbReference type="Pfam" id="PF00149"/>
    </source>
</evidence>
<keyword evidence="1" id="KW-0732">Signal</keyword>
<dbReference type="InterPro" id="IPR029052">
    <property type="entry name" value="Metallo-depent_PP-like"/>
</dbReference>
<evidence type="ECO:0000313" key="3">
    <source>
        <dbReference type="EMBL" id="CAD8603182.1"/>
    </source>
</evidence>
<dbReference type="AlphaFoldDB" id="A0A7S0Q155"/>
<name>A0A7S0Q155_9EUKA</name>
<dbReference type="SUPFAM" id="SSF56300">
    <property type="entry name" value="Metallo-dependent phosphatases"/>
    <property type="match status" value="1"/>
</dbReference>